<dbReference type="AlphaFoldDB" id="A0A915K6C2"/>
<sequence length="217" mass="24376">MEDPLTICNKFFIDFNVPGKLACYYIKHFGHIPSSFVLFVCHGNGGDLGLEWPHLAYTSWRLSCDVFMFDYTGFGQSCPGHKSSADQILDDVGAAYHFLTNDLDFDKVPKIVCPVLIIHGGDDEITDIQNVRHFLELCKTAVPPLIIPGGGHLALGVYRAYWNRIEYFISTELRLGPTMYVYRCGLGCPKIIHSEEDTNSIHETYIGLKAPDLTKLI</sequence>
<dbReference type="PANTHER" id="PTHR12277:SF81">
    <property type="entry name" value="PROTEIN ABHD13"/>
    <property type="match status" value="1"/>
</dbReference>
<dbReference type="Proteomes" id="UP000887565">
    <property type="component" value="Unplaced"/>
</dbReference>
<evidence type="ECO:0000313" key="2">
    <source>
        <dbReference type="WBParaSite" id="nRc.2.0.1.t34291-RA"/>
    </source>
</evidence>
<accession>A0A915K6C2</accession>
<name>A0A915K6C2_ROMCU</name>
<dbReference type="WBParaSite" id="nRc.2.0.1.t34291-RA">
    <property type="protein sequence ID" value="nRc.2.0.1.t34291-RA"/>
    <property type="gene ID" value="nRc.2.0.1.g34291"/>
</dbReference>
<dbReference type="InterPro" id="IPR029058">
    <property type="entry name" value="AB_hydrolase_fold"/>
</dbReference>
<dbReference type="SUPFAM" id="SSF53474">
    <property type="entry name" value="alpha/beta-Hydrolases"/>
    <property type="match status" value="1"/>
</dbReference>
<dbReference type="Gene3D" id="3.40.50.1820">
    <property type="entry name" value="alpha/beta hydrolase"/>
    <property type="match status" value="2"/>
</dbReference>
<dbReference type="PANTHER" id="PTHR12277">
    <property type="entry name" value="ALPHA/BETA HYDROLASE DOMAIN-CONTAINING PROTEIN"/>
    <property type="match status" value="1"/>
</dbReference>
<proteinExistence type="predicted"/>
<protein>
    <submittedName>
        <fullName evidence="2">Uncharacterized protein</fullName>
    </submittedName>
</protein>
<keyword evidence="1" id="KW-1185">Reference proteome</keyword>
<evidence type="ECO:0000313" key="1">
    <source>
        <dbReference type="Proteomes" id="UP000887565"/>
    </source>
</evidence>
<organism evidence="1 2">
    <name type="scientific">Romanomermis culicivorax</name>
    <name type="common">Nematode worm</name>
    <dbReference type="NCBI Taxonomy" id="13658"/>
    <lineage>
        <taxon>Eukaryota</taxon>
        <taxon>Metazoa</taxon>
        <taxon>Ecdysozoa</taxon>
        <taxon>Nematoda</taxon>
        <taxon>Enoplea</taxon>
        <taxon>Dorylaimia</taxon>
        <taxon>Mermithida</taxon>
        <taxon>Mermithoidea</taxon>
        <taxon>Mermithidae</taxon>
        <taxon>Romanomermis</taxon>
    </lineage>
</organism>
<reference evidence="2" key="1">
    <citation type="submission" date="2022-11" db="UniProtKB">
        <authorList>
            <consortium name="WormBaseParasite"/>
        </authorList>
    </citation>
    <scope>IDENTIFICATION</scope>
</reference>